<dbReference type="PROSITE" id="PS00107">
    <property type="entry name" value="PROTEIN_KINASE_ATP"/>
    <property type="match status" value="1"/>
</dbReference>
<keyword evidence="4 7" id="KW-0547">Nucleotide-binding</keyword>
<dbReference type="Gene3D" id="1.10.510.10">
    <property type="entry name" value="Transferase(Phosphotransferase) domain 1"/>
    <property type="match status" value="1"/>
</dbReference>
<dbReference type="InterPro" id="IPR000719">
    <property type="entry name" value="Prot_kinase_dom"/>
</dbReference>
<evidence type="ECO:0000256" key="4">
    <source>
        <dbReference type="ARBA" id="ARBA00022741"/>
    </source>
</evidence>
<dbReference type="AlphaFoldDB" id="A0A914Y3F4"/>
<evidence type="ECO:0000256" key="2">
    <source>
        <dbReference type="ARBA" id="ARBA00022553"/>
    </source>
</evidence>
<evidence type="ECO:0000313" key="11">
    <source>
        <dbReference type="WBParaSite" id="PSU_v2.g13303.t1"/>
    </source>
</evidence>
<keyword evidence="5" id="KW-0418">Kinase</keyword>
<dbReference type="InterPro" id="IPR008271">
    <property type="entry name" value="Ser/Thr_kinase_AS"/>
</dbReference>
<dbReference type="Pfam" id="PF00069">
    <property type="entry name" value="Pkinase"/>
    <property type="match status" value="1"/>
</dbReference>
<keyword evidence="1 8" id="KW-0723">Serine/threonine-protein kinase</keyword>
<dbReference type="CDD" id="cd00180">
    <property type="entry name" value="PKc"/>
    <property type="match status" value="1"/>
</dbReference>
<comment type="similarity">
    <text evidence="8">Belongs to the protein kinase superfamily.</text>
</comment>
<sequence>MTTRISEIERIKKEFGSLDQINIQKYLKSMYSITLKPKLEPVGQMFFKPKQVWPFDMAKQICEPFVSMVSIDLSVGDGGFSNVSLCTIKGLKLEFVMKVIKRIDSDVDINDVASEIRALEATSGCKLIVDLIYAGFNKLNAYCMILEYASGGTLFDHAYSGAKISLQAWKFIGHQLAQALQYLHSKYLSHGDLKPNNVCLTHKGNVRLFDFGKSRSIETPVVISSGTMHYNSPEIILKVETQSSPDWWAYACTMAEVMQKEMVFDDPDDNRKKIYKKIVKKPPVVTISDPMAQDLFQQMLLKDIKLRLCKKVLEHEFFNDVSNKPIFVPGKYVQPAVESEAVTCSRNDINVEGICNRQLLIFPNKSCLERFM</sequence>
<dbReference type="PROSITE" id="PS50011">
    <property type="entry name" value="PROTEIN_KINASE_DOM"/>
    <property type="match status" value="1"/>
</dbReference>
<proteinExistence type="inferred from homology"/>
<keyword evidence="6 7" id="KW-0067">ATP-binding</keyword>
<reference evidence="11" key="1">
    <citation type="submission" date="2022-11" db="UniProtKB">
        <authorList>
            <consortium name="WormBaseParasite"/>
        </authorList>
    </citation>
    <scope>IDENTIFICATION</scope>
</reference>
<keyword evidence="2" id="KW-0597">Phosphoprotein</keyword>
<dbReference type="GO" id="GO:0004674">
    <property type="term" value="F:protein serine/threonine kinase activity"/>
    <property type="evidence" value="ECO:0007669"/>
    <property type="project" value="UniProtKB-KW"/>
</dbReference>
<feature type="domain" description="Protein kinase" evidence="9">
    <location>
        <begin position="69"/>
        <end position="318"/>
    </location>
</feature>
<name>A0A914Y3F4_9BILA</name>
<evidence type="ECO:0000256" key="5">
    <source>
        <dbReference type="ARBA" id="ARBA00022777"/>
    </source>
</evidence>
<evidence type="ECO:0000256" key="1">
    <source>
        <dbReference type="ARBA" id="ARBA00022527"/>
    </source>
</evidence>
<feature type="binding site" evidence="7">
    <location>
        <position position="98"/>
    </location>
    <ligand>
        <name>ATP</name>
        <dbReference type="ChEBI" id="CHEBI:30616"/>
    </ligand>
</feature>
<dbReference type="PROSITE" id="PS00108">
    <property type="entry name" value="PROTEIN_KINASE_ST"/>
    <property type="match status" value="1"/>
</dbReference>
<keyword evidence="3" id="KW-0808">Transferase</keyword>
<evidence type="ECO:0000313" key="10">
    <source>
        <dbReference type="Proteomes" id="UP000887577"/>
    </source>
</evidence>
<evidence type="ECO:0000256" key="7">
    <source>
        <dbReference type="PROSITE-ProRule" id="PRU10141"/>
    </source>
</evidence>
<evidence type="ECO:0000256" key="8">
    <source>
        <dbReference type="RuleBase" id="RU000304"/>
    </source>
</evidence>
<dbReference type="GO" id="GO:0005524">
    <property type="term" value="F:ATP binding"/>
    <property type="evidence" value="ECO:0007669"/>
    <property type="project" value="UniProtKB-UniRule"/>
</dbReference>
<dbReference type="PANTHER" id="PTHR24351">
    <property type="entry name" value="RIBOSOMAL PROTEIN S6 KINASE"/>
    <property type="match status" value="1"/>
</dbReference>
<organism evidence="10 11">
    <name type="scientific">Panagrolaimus superbus</name>
    <dbReference type="NCBI Taxonomy" id="310955"/>
    <lineage>
        <taxon>Eukaryota</taxon>
        <taxon>Metazoa</taxon>
        <taxon>Ecdysozoa</taxon>
        <taxon>Nematoda</taxon>
        <taxon>Chromadorea</taxon>
        <taxon>Rhabditida</taxon>
        <taxon>Tylenchina</taxon>
        <taxon>Panagrolaimomorpha</taxon>
        <taxon>Panagrolaimoidea</taxon>
        <taxon>Panagrolaimidae</taxon>
        <taxon>Panagrolaimus</taxon>
    </lineage>
</organism>
<dbReference type="InterPro" id="IPR017441">
    <property type="entry name" value="Protein_kinase_ATP_BS"/>
</dbReference>
<evidence type="ECO:0000256" key="6">
    <source>
        <dbReference type="ARBA" id="ARBA00022840"/>
    </source>
</evidence>
<accession>A0A914Y3F4</accession>
<dbReference type="Proteomes" id="UP000887577">
    <property type="component" value="Unplaced"/>
</dbReference>
<dbReference type="WBParaSite" id="PSU_v2.g13303.t1">
    <property type="protein sequence ID" value="PSU_v2.g13303.t1"/>
    <property type="gene ID" value="PSU_v2.g13303"/>
</dbReference>
<dbReference type="SMART" id="SM00220">
    <property type="entry name" value="S_TKc"/>
    <property type="match status" value="1"/>
</dbReference>
<keyword evidence="10" id="KW-1185">Reference proteome</keyword>
<evidence type="ECO:0000256" key="3">
    <source>
        <dbReference type="ARBA" id="ARBA00022679"/>
    </source>
</evidence>
<evidence type="ECO:0000259" key="9">
    <source>
        <dbReference type="PROSITE" id="PS50011"/>
    </source>
</evidence>
<dbReference type="SUPFAM" id="SSF56112">
    <property type="entry name" value="Protein kinase-like (PK-like)"/>
    <property type="match status" value="1"/>
</dbReference>
<dbReference type="InterPro" id="IPR011009">
    <property type="entry name" value="Kinase-like_dom_sf"/>
</dbReference>
<protein>
    <submittedName>
        <fullName evidence="11">Protein kinase domain-containing protein</fullName>
    </submittedName>
</protein>